<dbReference type="AlphaFoldDB" id="T1IMV4"/>
<evidence type="ECO:0000256" key="1">
    <source>
        <dbReference type="SAM" id="MobiDB-lite"/>
    </source>
</evidence>
<reference evidence="2" key="2">
    <citation type="submission" date="2015-02" db="UniProtKB">
        <authorList>
            <consortium name="EnsemblMetazoa"/>
        </authorList>
    </citation>
    <scope>IDENTIFICATION</scope>
</reference>
<keyword evidence="3" id="KW-1185">Reference proteome</keyword>
<sequence length="321" mass="35056">IIFDIYFLQLIFNFVSKQNFKLPFLNAITNSSSISRLMDTTSDAKRDDSTSNRSRTTSNSAPSRLRPASSDSKTIDIVSMLTKAQNEYNQTKARTEPKRITDNAIDLADLVRPRPLRVNNSTGPPPDLTIGSSIPRSPEVEGTSLSVAALFASAGRQESGDNGNMPKRTRGTPEQGERFAAKPGWNPECGSPVGESLHAVLQRLISNTEGGKEQMERCRSTGMTLPLNGNDGTKIKTPPVVFEQETLHVAPDFTADRNNSIIFPSLNVPVGLASDIPLMSPMMFSSPNPKIGVEPHEEKHPVLPRLPQINPLTRDQLGQAL</sequence>
<proteinExistence type="predicted"/>
<feature type="compositionally biased region" description="Low complexity" evidence="1">
    <location>
        <begin position="51"/>
        <end position="60"/>
    </location>
</feature>
<feature type="region of interest" description="Disordered" evidence="1">
    <location>
        <begin position="39"/>
        <end position="72"/>
    </location>
</feature>
<reference evidence="3" key="1">
    <citation type="submission" date="2011-05" db="EMBL/GenBank/DDBJ databases">
        <authorList>
            <person name="Richards S.R."/>
            <person name="Qu J."/>
            <person name="Jiang H."/>
            <person name="Jhangiani S.N."/>
            <person name="Agravi P."/>
            <person name="Goodspeed R."/>
            <person name="Gross S."/>
            <person name="Mandapat C."/>
            <person name="Jackson L."/>
            <person name="Mathew T."/>
            <person name="Pu L."/>
            <person name="Thornton R."/>
            <person name="Saada N."/>
            <person name="Wilczek-Boney K.B."/>
            <person name="Lee S."/>
            <person name="Kovar C."/>
            <person name="Wu Y."/>
            <person name="Scherer S.E."/>
            <person name="Worley K.C."/>
            <person name="Muzny D.M."/>
            <person name="Gibbs R."/>
        </authorList>
    </citation>
    <scope>NUCLEOTIDE SEQUENCE</scope>
    <source>
        <strain evidence="3">Brora</strain>
    </source>
</reference>
<dbReference type="EMBL" id="JH431094">
    <property type="status" value="NOT_ANNOTATED_CDS"/>
    <property type="molecule type" value="Genomic_DNA"/>
</dbReference>
<evidence type="ECO:0000313" key="3">
    <source>
        <dbReference type="Proteomes" id="UP000014500"/>
    </source>
</evidence>
<evidence type="ECO:0000313" key="2">
    <source>
        <dbReference type="EnsemblMetazoa" id="SMAR002319-PA"/>
    </source>
</evidence>
<name>T1IMV4_STRMM</name>
<protein>
    <submittedName>
        <fullName evidence="2">Uncharacterized protein</fullName>
    </submittedName>
</protein>
<dbReference type="Proteomes" id="UP000014500">
    <property type="component" value="Unassembled WGS sequence"/>
</dbReference>
<dbReference type="EnsemblMetazoa" id="SMAR002319-RA">
    <property type="protein sequence ID" value="SMAR002319-PA"/>
    <property type="gene ID" value="SMAR002319"/>
</dbReference>
<accession>T1IMV4</accession>
<dbReference type="HOGENOM" id="CLU_867622_0_0_1"/>
<feature type="region of interest" description="Disordered" evidence="1">
    <location>
        <begin position="115"/>
        <end position="141"/>
    </location>
</feature>
<feature type="region of interest" description="Disordered" evidence="1">
    <location>
        <begin position="154"/>
        <end position="191"/>
    </location>
</feature>
<organism evidence="2 3">
    <name type="scientific">Strigamia maritima</name>
    <name type="common">European centipede</name>
    <name type="synonym">Geophilus maritimus</name>
    <dbReference type="NCBI Taxonomy" id="126957"/>
    <lineage>
        <taxon>Eukaryota</taxon>
        <taxon>Metazoa</taxon>
        <taxon>Ecdysozoa</taxon>
        <taxon>Arthropoda</taxon>
        <taxon>Myriapoda</taxon>
        <taxon>Chilopoda</taxon>
        <taxon>Pleurostigmophora</taxon>
        <taxon>Geophilomorpha</taxon>
        <taxon>Linotaeniidae</taxon>
        <taxon>Strigamia</taxon>
    </lineage>
</organism>